<dbReference type="Gene3D" id="2.40.128.30">
    <property type="entry name" value="Avidin-like"/>
    <property type="match status" value="1"/>
</dbReference>
<reference evidence="5 6" key="1">
    <citation type="submission" date="2015-11" db="EMBL/GenBank/DDBJ databases">
        <title>Genomic analysis of 38 Legionella species identifies large and diverse effector repertoires.</title>
        <authorList>
            <person name="Burstein D."/>
            <person name="Amaro F."/>
            <person name="Zusman T."/>
            <person name="Lifshitz Z."/>
            <person name="Cohen O."/>
            <person name="Gilbert J.A."/>
            <person name="Pupko T."/>
            <person name="Shuman H.A."/>
            <person name="Segal G."/>
        </authorList>
    </citation>
    <scope>NUCLEOTIDE SEQUENCE [LARGE SCALE GENOMIC DNA]</scope>
    <source>
        <strain evidence="5 6">SE-32A-C8</strain>
    </source>
</reference>
<dbReference type="OrthoDB" id="5637373at2"/>
<evidence type="ECO:0000313" key="5">
    <source>
        <dbReference type="EMBL" id="KTC96100.1"/>
    </source>
</evidence>
<sequence>MNLKAITCAALVTLSAGTQAATADRETITYKNERGSVLTLHFTSKDTLSGTFTTAVASKECQQAIGNQRPVIGYIVKNAITISVDYPACGSVLAFIGNIEQDKATIDVTAILAHQSTHIATQGPGARFIGHDVFKRV</sequence>
<comment type="caution">
    <text evidence="5">The sequence shown here is derived from an EMBL/GenBank/DDBJ whole genome shotgun (WGS) entry which is preliminary data.</text>
</comment>
<dbReference type="Proteomes" id="UP000054773">
    <property type="component" value="Unassembled WGS sequence"/>
</dbReference>
<keyword evidence="2" id="KW-0964">Secreted</keyword>
<dbReference type="AlphaFoldDB" id="A0A0W0TKI0"/>
<feature type="signal peptide" evidence="4">
    <location>
        <begin position="1"/>
        <end position="20"/>
    </location>
</feature>
<evidence type="ECO:0000256" key="1">
    <source>
        <dbReference type="ARBA" id="ARBA00004613"/>
    </source>
</evidence>
<keyword evidence="3 4" id="KW-0732">Signal</keyword>
<organism evidence="5 6">
    <name type="scientific">Legionella erythra</name>
    <dbReference type="NCBI Taxonomy" id="448"/>
    <lineage>
        <taxon>Bacteria</taxon>
        <taxon>Pseudomonadati</taxon>
        <taxon>Pseudomonadota</taxon>
        <taxon>Gammaproteobacteria</taxon>
        <taxon>Legionellales</taxon>
        <taxon>Legionellaceae</taxon>
        <taxon>Legionella</taxon>
    </lineage>
</organism>
<dbReference type="EMBL" id="LNYA01000030">
    <property type="protein sequence ID" value="KTC96100.1"/>
    <property type="molecule type" value="Genomic_DNA"/>
</dbReference>
<evidence type="ECO:0000313" key="6">
    <source>
        <dbReference type="Proteomes" id="UP000054773"/>
    </source>
</evidence>
<protein>
    <submittedName>
        <fullName evidence="5">Avidin family protein</fullName>
    </submittedName>
</protein>
<gene>
    <name evidence="5" type="ORF">Lery_1892</name>
</gene>
<proteinExistence type="predicted"/>
<dbReference type="PATRIC" id="fig|448.7.peg.1982"/>
<dbReference type="Pfam" id="PF01382">
    <property type="entry name" value="Avidin"/>
    <property type="match status" value="1"/>
</dbReference>
<dbReference type="SUPFAM" id="SSF50876">
    <property type="entry name" value="Avidin/streptavidin"/>
    <property type="match status" value="1"/>
</dbReference>
<comment type="subcellular location">
    <subcellularLocation>
        <location evidence="1">Secreted</location>
    </subcellularLocation>
</comment>
<keyword evidence="6" id="KW-1185">Reference proteome</keyword>
<name>A0A0W0TKI0_LEGER</name>
<dbReference type="GO" id="GO:0005576">
    <property type="term" value="C:extracellular region"/>
    <property type="evidence" value="ECO:0007669"/>
    <property type="project" value="UniProtKB-SubCell"/>
</dbReference>
<dbReference type="RefSeq" id="WP_058527036.1">
    <property type="nucleotide sequence ID" value="NZ_CAAAHY010000007.1"/>
</dbReference>
<accession>A0A0W0TKI0</accession>
<feature type="chain" id="PRO_5006913110" evidence="4">
    <location>
        <begin position="21"/>
        <end position="137"/>
    </location>
</feature>
<dbReference type="GO" id="GO:0009374">
    <property type="term" value="F:biotin binding"/>
    <property type="evidence" value="ECO:0007669"/>
    <property type="project" value="InterPro"/>
</dbReference>
<evidence type="ECO:0000256" key="3">
    <source>
        <dbReference type="ARBA" id="ARBA00022729"/>
    </source>
</evidence>
<evidence type="ECO:0000256" key="4">
    <source>
        <dbReference type="SAM" id="SignalP"/>
    </source>
</evidence>
<evidence type="ECO:0000256" key="2">
    <source>
        <dbReference type="ARBA" id="ARBA00022525"/>
    </source>
</evidence>
<dbReference type="InterPro" id="IPR036896">
    <property type="entry name" value="Avidin-like_sf"/>
</dbReference>
<dbReference type="InterPro" id="IPR005468">
    <property type="entry name" value="Avidin/str"/>
</dbReference>